<keyword evidence="4" id="KW-0479">Metal-binding</keyword>
<dbReference type="PANTHER" id="PTHR11735:SF6">
    <property type="entry name" value="TRNA N6-ADENOSINE THREONYLCARBAMOYLTRANSFERASE, MITOCHONDRIAL"/>
    <property type="match status" value="1"/>
</dbReference>
<evidence type="ECO:0000256" key="6">
    <source>
        <dbReference type="ARBA" id="ARBA00023315"/>
    </source>
</evidence>
<organism evidence="9 10">
    <name type="scientific">Candidatus Carbonibacillus altaicus</name>
    <dbReference type="NCBI Taxonomy" id="2163959"/>
    <lineage>
        <taxon>Bacteria</taxon>
        <taxon>Bacillati</taxon>
        <taxon>Bacillota</taxon>
        <taxon>Bacilli</taxon>
        <taxon>Bacillales</taxon>
        <taxon>Candidatus Carbonibacillus</taxon>
    </lineage>
</organism>
<keyword evidence="2" id="KW-0808">Transferase</keyword>
<evidence type="ECO:0000256" key="1">
    <source>
        <dbReference type="ARBA" id="ARBA00012156"/>
    </source>
</evidence>
<sequence>MSEEGRCLWEKRELLKVEAGRRGLRQQEAVFQHLQALPTLMEDFPSGVRLLATAASTRPRPVADSYMPVFEVGRTVAQSIAALHGIPFYATSHQEGHIAAALTEPLTEPFWAVHLSGGTSELLDVRPEDAGYAITVVGGTLDLHAGQLIDRIGVKLGCPFPAGACLEKRAVSFAIKNTGSGAAIRLSPSLKGAYFHLSGAENYFTRCMNEGASPEEVAFALFRYLEETLTRALDHLLSQETRPILLSGGVVANQLLREAWRQTFAGRVPLILAPVSYAGDNALGVARIALAQWRKALQRS</sequence>
<feature type="domain" description="Gcp-like" evidence="8">
    <location>
        <begin position="72"/>
        <end position="283"/>
    </location>
</feature>
<evidence type="ECO:0000256" key="3">
    <source>
        <dbReference type="ARBA" id="ARBA00022694"/>
    </source>
</evidence>
<name>A0A2R6Y3A6_9BACL</name>
<evidence type="ECO:0000256" key="7">
    <source>
        <dbReference type="ARBA" id="ARBA00048117"/>
    </source>
</evidence>
<evidence type="ECO:0000313" key="10">
    <source>
        <dbReference type="Proteomes" id="UP000244338"/>
    </source>
</evidence>
<keyword evidence="3" id="KW-0819">tRNA processing</keyword>
<gene>
    <name evidence="9" type="ORF">BSOLF_2180</name>
</gene>
<dbReference type="InterPro" id="IPR043129">
    <property type="entry name" value="ATPase_NBD"/>
</dbReference>
<evidence type="ECO:0000313" key="9">
    <source>
        <dbReference type="EMBL" id="PTQ57148.1"/>
    </source>
</evidence>
<comment type="catalytic activity">
    <reaction evidence="7">
        <text>L-threonylcarbamoyladenylate + adenosine(37) in tRNA = N(6)-L-threonylcarbamoyladenosine(37) in tRNA + AMP + H(+)</text>
        <dbReference type="Rhea" id="RHEA:37059"/>
        <dbReference type="Rhea" id="RHEA-COMP:10162"/>
        <dbReference type="Rhea" id="RHEA-COMP:10163"/>
        <dbReference type="ChEBI" id="CHEBI:15378"/>
        <dbReference type="ChEBI" id="CHEBI:73682"/>
        <dbReference type="ChEBI" id="CHEBI:74411"/>
        <dbReference type="ChEBI" id="CHEBI:74418"/>
        <dbReference type="ChEBI" id="CHEBI:456215"/>
        <dbReference type="EC" id="2.3.1.234"/>
    </reaction>
</comment>
<dbReference type="AlphaFoldDB" id="A0A2R6Y3A6"/>
<dbReference type="InterPro" id="IPR000905">
    <property type="entry name" value="Gcp-like_dom"/>
</dbReference>
<dbReference type="GO" id="GO:0061711">
    <property type="term" value="F:tRNA N(6)-L-threonylcarbamoyladenine synthase activity"/>
    <property type="evidence" value="ECO:0007669"/>
    <property type="project" value="UniProtKB-EC"/>
</dbReference>
<dbReference type="PANTHER" id="PTHR11735">
    <property type="entry name" value="TRNA N6-ADENOSINE THREONYLCARBAMOYLTRANSFERASE"/>
    <property type="match status" value="1"/>
</dbReference>
<dbReference type="GO" id="GO:0008033">
    <property type="term" value="P:tRNA processing"/>
    <property type="evidence" value="ECO:0007669"/>
    <property type="project" value="UniProtKB-KW"/>
</dbReference>
<dbReference type="InterPro" id="IPR017861">
    <property type="entry name" value="KAE1/TsaD"/>
</dbReference>
<accession>A0A2R6Y3A6</accession>
<dbReference type="Gene3D" id="3.30.420.40">
    <property type="match status" value="2"/>
</dbReference>
<dbReference type="Pfam" id="PF00814">
    <property type="entry name" value="TsaD"/>
    <property type="match status" value="1"/>
</dbReference>
<dbReference type="GO" id="GO:0046872">
    <property type="term" value="F:metal ion binding"/>
    <property type="evidence" value="ECO:0007669"/>
    <property type="project" value="UniProtKB-KW"/>
</dbReference>
<comment type="caution">
    <text evidence="9">The sequence shown here is derived from an EMBL/GenBank/DDBJ whole genome shotgun (WGS) entry which is preliminary data.</text>
</comment>
<protein>
    <recommendedName>
        <fullName evidence="1">N(6)-L-threonylcarbamoyladenine synthase</fullName>
        <ecNumber evidence="1">2.3.1.234</ecNumber>
    </recommendedName>
</protein>
<keyword evidence="5" id="KW-0408">Iron</keyword>
<dbReference type="SUPFAM" id="SSF53067">
    <property type="entry name" value="Actin-like ATPase domain"/>
    <property type="match status" value="1"/>
</dbReference>
<keyword evidence="6" id="KW-0012">Acyltransferase</keyword>
<dbReference type="EC" id="2.3.1.234" evidence="1"/>
<evidence type="ECO:0000256" key="2">
    <source>
        <dbReference type="ARBA" id="ARBA00022679"/>
    </source>
</evidence>
<reference evidence="10" key="1">
    <citation type="journal article" date="2018" name="Sci. Rep.">
        <title>Lignite coal burning seam in the remote Altai Mountains harbors a hydrogen-driven thermophilic microbial community.</title>
        <authorList>
            <person name="Kadnikov V.V."/>
            <person name="Mardanov A.V."/>
            <person name="Ivasenko D.A."/>
            <person name="Antsiferov D.V."/>
            <person name="Beletsky A.V."/>
            <person name="Karnachuk O.V."/>
            <person name="Ravin N.V."/>
        </authorList>
    </citation>
    <scope>NUCLEOTIDE SEQUENCE [LARGE SCALE GENOMIC DNA]</scope>
</reference>
<dbReference type="Proteomes" id="UP000244338">
    <property type="component" value="Unassembled WGS sequence"/>
</dbReference>
<evidence type="ECO:0000256" key="5">
    <source>
        <dbReference type="ARBA" id="ARBA00023004"/>
    </source>
</evidence>
<proteinExistence type="predicted"/>
<evidence type="ECO:0000256" key="4">
    <source>
        <dbReference type="ARBA" id="ARBA00022723"/>
    </source>
</evidence>
<dbReference type="EMBL" id="PEBX01000012">
    <property type="protein sequence ID" value="PTQ57148.1"/>
    <property type="molecule type" value="Genomic_DNA"/>
</dbReference>
<dbReference type="PRINTS" id="PR00789">
    <property type="entry name" value="OSIALOPTASE"/>
</dbReference>
<evidence type="ECO:0000259" key="8">
    <source>
        <dbReference type="Pfam" id="PF00814"/>
    </source>
</evidence>